<evidence type="ECO:0000256" key="2">
    <source>
        <dbReference type="ARBA" id="ARBA00022857"/>
    </source>
</evidence>
<accession>A0A0D2AG05</accession>
<dbReference type="Proteomes" id="UP000053342">
    <property type="component" value="Unassembled WGS sequence"/>
</dbReference>
<gene>
    <name evidence="5" type="ORF">PV06_08852</name>
</gene>
<dbReference type="AlphaFoldDB" id="A0A0D2AG05"/>
<dbReference type="FunFam" id="3.40.50.720:FF:000084">
    <property type="entry name" value="Short-chain dehydrogenase reductase"/>
    <property type="match status" value="1"/>
</dbReference>
<feature type="domain" description="Ketoreductase" evidence="4">
    <location>
        <begin position="9"/>
        <end position="184"/>
    </location>
</feature>
<dbReference type="RefSeq" id="XP_016259252.1">
    <property type="nucleotide sequence ID" value="XM_016410230.1"/>
</dbReference>
<dbReference type="STRING" id="215243.A0A0D2AG05"/>
<dbReference type="GO" id="GO:0016616">
    <property type="term" value="F:oxidoreductase activity, acting on the CH-OH group of donors, NAD or NADP as acceptor"/>
    <property type="evidence" value="ECO:0007669"/>
    <property type="project" value="TreeGrafter"/>
</dbReference>
<keyword evidence="3" id="KW-0560">Oxidoreductase</keyword>
<dbReference type="PANTHER" id="PTHR42760:SF133">
    <property type="entry name" value="3-OXOACYL-[ACYL-CARRIER-PROTEIN] REDUCTASE"/>
    <property type="match status" value="1"/>
</dbReference>
<comment type="similarity">
    <text evidence="1">Belongs to the short-chain dehydrogenases/reductases (SDR) family.</text>
</comment>
<dbReference type="PANTHER" id="PTHR42760">
    <property type="entry name" value="SHORT-CHAIN DEHYDROGENASES/REDUCTASES FAMILY MEMBER"/>
    <property type="match status" value="1"/>
</dbReference>
<dbReference type="OrthoDB" id="1669814at2759"/>
<proteinExistence type="inferred from homology"/>
<dbReference type="VEuPathDB" id="FungiDB:PV06_08852"/>
<dbReference type="PRINTS" id="PR00081">
    <property type="entry name" value="GDHRDH"/>
</dbReference>
<protein>
    <recommendedName>
        <fullName evidence="4">Ketoreductase domain-containing protein</fullName>
    </recommendedName>
</protein>
<evidence type="ECO:0000259" key="4">
    <source>
        <dbReference type="SMART" id="SM00822"/>
    </source>
</evidence>
<dbReference type="Pfam" id="PF13561">
    <property type="entry name" value="adh_short_C2"/>
    <property type="match status" value="1"/>
</dbReference>
<dbReference type="InterPro" id="IPR036291">
    <property type="entry name" value="NAD(P)-bd_dom_sf"/>
</dbReference>
<reference evidence="5 6" key="1">
    <citation type="submission" date="2015-01" db="EMBL/GenBank/DDBJ databases">
        <title>The Genome Sequence of Exophiala oligosperma CBS72588.</title>
        <authorList>
            <consortium name="The Broad Institute Genomics Platform"/>
            <person name="Cuomo C."/>
            <person name="de Hoog S."/>
            <person name="Gorbushina A."/>
            <person name="Stielow B."/>
            <person name="Teixiera M."/>
            <person name="Abouelleil A."/>
            <person name="Chapman S.B."/>
            <person name="Priest M."/>
            <person name="Young S.K."/>
            <person name="Wortman J."/>
            <person name="Nusbaum C."/>
            <person name="Birren B."/>
        </authorList>
    </citation>
    <scope>NUCLEOTIDE SEQUENCE [LARGE SCALE GENOMIC DNA]</scope>
    <source>
        <strain evidence="5 6">CBS 72588</strain>
    </source>
</reference>
<dbReference type="SMART" id="SM00822">
    <property type="entry name" value="PKS_KR"/>
    <property type="match status" value="1"/>
</dbReference>
<dbReference type="InterPro" id="IPR002347">
    <property type="entry name" value="SDR_fam"/>
</dbReference>
<dbReference type="EMBL" id="KN847340">
    <property type="protein sequence ID" value="KIW39036.1"/>
    <property type="molecule type" value="Genomic_DNA"/>
</dbReference>
<evidence type="ECO:0000313" key="5">
    <source>
        <dbReference type="EMBL" id="KIW39036.1"/>
    </source>
</evidence>
<dbReference type="PRINTS" id="PR00080">
    <property type="entry name" value="SDRFAMILY"/>
</dbReference>
<dbReference type="InterPro" id="IPR020904">
    <property type="entry name" value="Sc_DH/Rdtase_CS"/>
</dbReference>
<organism evidence="5 6">
    <name type="scientific">Exophiala oligosperma</name>
    <dbReference type="NCBI Taxonomy" id="215243"/>
    <lineage>
        <taxon>Eukaryota</taxon>
        <taxon>Fungi</taxon>
        <taxon>Dikarya</taxon>
        <taxon>Ascomycota</taxon>
        <taxon>Pezizomycotina</taxon>
        <taxon>Eurotiomycetes</taxon>
        <taxon>Chaetothyriomycetidae</taxon>
        <taxon>Chaetothyriales</taxon>
        <taxon>Herpotrichiellaceae</taxon>
        <taxon>Exophiala</taxon>
    </lineage>
</organism>
<dbReference type="InterPro" id="IPR057326">
    <property type="entry name" value="KR_dom"/>
</dbReference>
<dbReference type="HOGENOM" id="CLU_010194_1_0_1"/>
<dbReference type="PROSITE" id="PS00061">
    <property type="entry name" value="ADH_SHORT"/>
    <property type="match status" value="1"/>
</dbReference>
<evidence type="ECO:0000313" key="6">
    <source>
        <dbReference type="Proteomes" id="UP000053342"/>
    </source>
</evidence>
<keyword evidence="6" id="KW-1185">Reference proteome</keyword>
<dbReference type="GeneID" id="27360926"/>
<dbReference type="SUPFAM" id="SSF51735">
    <property type="entry name" value="NAD(P)-binding Rossmann-fold domains"/>
    <property type="match status" value="1"/>
</dbReference>
<dbReference type="Gene3D" id="3.40.50.720">
    <property type="entry name" value="NAD(P)-binding Rossmann-like Domain"/>
    <property type="match status" value="1"/>
</dbReference>
<evidence type="ECO:0000256" key="1">
    <source>
        <dbReference type="ARBA" id="ARBA00006484"/>
    </source>
</evidence>
<keyword evidence="2" id="KW-0521">NADP</keyword>
<name>A0A0D2AG05_9EURO</name>
<evidence type="ECO:0000256" key="3">
    <source>
        <dbReference type="ARBA" id="ARBA00023002"/>
    </source>
</evidence>
<sequence>MSYADLKDKVFVITGAAAGMGQDVAVRLVQQGSRVGLIDRDQPTQTLEKIKEAGGEAVSFICDVKNSKAIDDAVRKIAEKFGRLDGAANMAGFVASHGLDKITDEDWDGLLGVNLNGVKNSIVSELRHMKGPGSIVNAASISGQMGNAYASAYATSKWAVIGLTKSAAQEVGPRGIRVNAVAPGFVHTALTRSIASKEELEKMYLKNIPLGRMADPEDIARVILFLLSEEARYITSSVVNIDGGYQ</sequence>